<dbReference type="GO" id="GO:0016020">
    <property type="term" value="C:membrane"/>
    <property type="evidence" value="ECO:0007669"/>
    <property type="project" value="UniProtKB-SubCell"/>
</dbReference>
<keyword evidence="8" id="KW-0862">Zinc</keyword>
<comment type="cofactor">
    <cofactor evidence="1">
        <name>Zn(2+)</name>
        <dbReference type="ChEBI" id="CHEBI:29105"/>
    </cofactor>
</comment>
<evidence type="ECO:0000313" key="14">
    <source>
        <dbReference type="EMBL" id="AUG57022.1"/>
    </source>
</evidence>
<dbReference type="PANTHER" id="PTHR39188">
    <property type="entry name" value="MEMBRANE-ASSOCIATED ZINC METALLOPROTEASE M50B"/>
    <property type="match status" value="1"/>
</dbReference>
<comment type="similarity">
    <text evidence="3">Belongs to the peptidase M50B family.</text>
</comment>
<keyword evidence="10" id="KW-0482">Metalloprotease</keyword>
<evidence type="ECO:0000256" key="6">
    <source>
        <dbReference type="ARBA" id="ARBA00022723"/>
    </source>
</evidence>
<evidence type="ECO:0000256" key="10">
    <source>
        <dbReference type="ARBA" id="ARBA00023049"/>
    </source>
</evidence>
<accession>A0A2K9DZT0</accession>
<evidence type="ECO:0000256" key="12">
    <source>
        <dbReference type="SAM" id="Phobius"/>
    </source>
</evidence>
<evidence type="ECO:0000256" key="1">
    <source>
        <dbReference type="ARBA" id="ARBA00001947"/>
    </source>
</evidence>
<proteinExistence type="inferred from homology"/>
<dbReference type="GO" id="GO:0046872">
    <property type="term" value="F:metal ion binding"/>
    <property type="evidence" value="ECO:0007669"/>
    <property type="project" value="UniProtKB-KW"/>
</dbReference>
<dbReference type="GO" id="GO:0006508">
    <property type="term" value="P:proteolysis"/>
    <property type="evidence" value="ECO:0007669"/>
    <property type="project" value="UniProtKB-KW"/>
</dbReference>
<dbReference type="AlphaFoldDB" id="A0A2K9DZT0"/>
<keyword evidence="11 12" id="KW-0472">Membrane</keyword>
<comment type="subcellular location">
    <subcellularLocation>
        <location evidence="2">Membrane</location>
        <topology evidence="2">Multi-pass membrane protein</topology>
    </subcellularLocation>
</comment>
<evidence type="ECO:0000256" key="5">
    <source>
        <dbReference type="ARBA" id="ARBA00022692"/>
    </source>
</evidence>
<evidence type="ECO:0000256" key="9">
    <source>
        <dbReference type="ARBA" id="ARBA00022989"/>
    </source>
</evidence>
<feature type="transmembrane region" description="Helical" evidence="12">
    <location>
        <begin position="20"/>
        <end position="36"/>
    </location>
</feature>
<evidence type="ECO:0000259" key="13">
    <source>
        <dbReference type="Pfam" id="PF02163"/>
    </source>
</evidence>
<feature type="transmembrane region" description="Helical" evidence="12">
    <location>
        <begin position="185"/>
        <end position="201"/>
    </location>
</feature>
<keyword evidence="15" id="KW-1185">Reference proteome</keyword>
<dbReference type="PANTHER" id="PTHR39188:SF3">
    <property type="entry name" value="STAGE IV SPORULATION PROTEIN FB"/>
    <property type="match status" value="1"/>
</dbReference>
<feature type="domain" description="Peptidase M50" evidence="13">
    <location>
        <begin position="119"/>
        <end position="172"/>
    </location>
</feature>
<evidence type="ECO:0000256" key="7">
    <source>
        <dbReference type="ARBA" id="ARBA00022801"/>
    </source>
</evidence>
<dbReference type="InterPro" id="IPR008915">
    <property type="entry name" value="Peptidase_M50"/>
</dbReference>
<evidence type="ECO:0000256" key="2">
    <source>
        <dbReference type="ARBA" id="ARBA00004141"/>
    </source>
</evidence>
<dbReference type="EMBL" id="CP025197">
    <property type="protein sequence ID" value="AUG57022.1"/>
    <property type="molecule type" value="Genomic_DNA"/>
</dbReference>
<dbReference type="Proteomes" id="UP000233534">
    <property type="component" value="Chromosome"/>
</dbReference>
<keyword evidence="4" id="KW-0645">Protease</keyword>
<keyword evidence="5 12" id="KW-0812">Transmembrane</keyword>
<keyword evidence="9 12" id="KW-1133">Transmembrane helix</keyword>
<feature type="transmembrane region" description="Helical" evidence="12">
    <location>
        <begin position="90"/>
        <end position="113"/>
    </location>
</feature>
<dbReference type="EC" id="3.4.24.-" evidence="14"/>
<feature type="transmembrane region" description="Helical" evidence="12">
    <location>
        <begin position="119"/>
        <end position="140"/>
    </location>
</feature>
<reference evidence="14 15" key="1">
    <citation type="submission" date="2017-12" db="EMBL/GenBank/DDBJ databases">
        <title>Complete genome sequence of Herbivorax saccincola GGR1, a novel Cellulosome-producing hydrolytic bacterium in a thermophilic biogas plant, established by Illumina and Nanopore MinION sequencing.</title>
        <authorList>
            <person name="Pechtl A."/>
            <person name="Ruckert C."/>
            <person name="Koeck D.E."/>
            <person name="Maus I."/>
            <person name="Winkler A."/>
            <person name="Kalinowski J."/>
            <person name="Puhler A."/>
            <person name="Schwarz W.W."/>
            <person name="Zverlov V.V."/>
            <person name="Schluter A."/>
            <person name="Liebl W."/>
        </authorList>
    </citation>
    <scope>NUCLEOTIDE SEQUENCE [LARGE SCALE GENOMIC DNA]</scope>
    <source>
        <strain evidence="15">SR1</strain>
    </source>
</reference>
<evidence type="ECO:0000256" key="8">
    <source>
        <dbReference type="ARBA" id="ARBA00022833"/>
    </source>
</evidence>
<dbReference type="GO" id="GO:0008237">
    <property type="term" value="F:metallopeptidase activity"/>
    <property type="evidence" value="ECO:0007669"/>
    <property type="project" value="UniProtKB-KW"/>
</dbReference>
<keyword evidence="7 14" id="KW-0378">Hydrolase</keyword>
<dbReference type="SUPFAM" id="SSF54631">
    <property type="entry name" value="CBS-domain pair"/>
    <property type="match status" value="1"/>
</dbReference>
<evidence type="ECO:0000256" key="11">
    <source>
        <dbReference type="ARBA" id="ARBA00023136"/>
    </source>
</evidence>
<dbReference type="Pfam" id="PF02163">
    <property type="entry name" value="Peptidase_M50"/>
    <property type="match status" value="2"/>
</dbReference>
<evidence type="ECO:0000256" key="3">
    <source>
        <dbReference type="ARBA" id="ARBA00007931"/>
    </source>
</evidence>
<evidence type="ECO:0000313" key="15">
    <source>
        <dbReference type="Proteomes" id="UP000233534"/>
    </source>
</evidence>
<gene>
    <name evidence="14" type="primary">spoIVFB</name>
    <name evidence="14" type="ORF">HVS_05455</name>
</gene>
<sequence length="300" mass="35041">MYKIDNENNGKIKKYVKVRVNPLFIVFVPLMVYFNYFPQYCIIYFSMTVHELAHIFTSKLMKAKLQSVKILPIGIHAEIKYNYLSLVKRCLINISGPIANLLFFTVCFILKAYCLYDMLFFIYANISLAVFNLLPVYPLDGGKLLKDILETKLGFFKTSKYIRRISLVFLILMSFLGTLQYITSGYNISLLVLVIYLLFNFKNNKTEVALMNVKNLVYRGSRFKKKGIYPVRELAVMETKSLGDVIKSMDFDRFHIIYVLDENMKLIDVVTEKEVLDYAIKYNTQISFKDLFEDCKKTPL</sequence>
<evidence type="ECO:0000256" key="4">
    <source>
        <dbReference type="ARBA" id="ARBA00022670"/>
    </source>
</evidence>
<feature type="domain" description="Peptidase M50" evidence="13">
    <location>
        <begin position="42"/>
        <end position="111"/>
    </location>
</feature>
<dbReference type="InterPro" id="IPR046342">
    <property type="entry name" value="CBS_dom_sf"/>
</dbReference>
<dbReference type="KEGG" id="hsc:HVS_05455"/>
<protein>
    <submittedName>
        <fullName evidence="14">Stage IV sporulation protein FB</fullName>
        <ecNumber evidence="14">3.4.24.-</ecNumber>
    </submittedName>
</protein>
<organism evidence="14 15">
    <name type="scientific">Acetivibrio saccincola</name>
    <dbReference type="NCBI Taxonomy" id="1677857"/>
    <lineage>
        <taxon>Bacteria</taxon>
        <taxon>Bacillati</taxon>
        <taxon>Bacillota</taxon>
        <taxon>Clostridia</taxon>
        <taxon>Eubacteriales</taxon>
        <taxon>Oscillospiraceae</taxon>
        <taxon>Acetivibrio</taxon>
    </lineage>
</organism>
<name>A0A2K9DZT0_9FIRM</name>
<keyword evidence="6" id="KW-0479">Metal-binding</keyword>